<keyword evidence="1" id="KW-0175">Coiled coil</keyword>
<dbReference type="AlphaFoldDB" id="A0A4V5NJJ2"/>
<accession>A0A4V5NJJ2</accession>
<dbReference type="Proteomes" id="UP000308768">
    <property type="component" value="Unassembled WGS sequence"/>
</dbReference>
<protein>
    <submittedName>
        <fullName evidence="2">Uncharacterized protein</fullName>
    </submittedName>
</protein>
<keyword evidence="3" id="KW-1185">Reference proteome</keyword>
<sequence length="150" mass="17296">MSLQEHYSRSQAMLWASETSKAGIEDEVRRLHEAHHAAQEALNSELRDARQVQQATQSALENETGRLQETEKELKTAMAAARKVGDMLSSLVHAEELNEDIGDTFRNYLDIAEIVIDNEFKRRRIRTWRDSSRKEAERAWPRPQIHSATL</sequence>
<gene>
    <name evidence="2" type="ORF">B0A49_04905</name>
</gene>
<feature type="coiled-coil region" evidence="1">
    <location>
        <begin position="53"/>
        <end position="80"/>
    </location>
</feature>
<name>A0A4V5NJJ2_9PEZI</name>
<evidence type="ECO:0000256" key="1">
    <source>
        <dbReference type="SAM" id="Coils"/>
    </source>
</evidence>
<comment type="caution">
    <text evidence="2">The sequence shown here is derived from an EMBL/GenBank/DDBJ whole genome shotgun (WGS) entry which is preliminary data.</text>
</comment>
<organism evidence="2 3">
    <name type="scientific">Cryomyces minteri</name>
    <dbReference type="NCBI Taxonomy" id="331657"/>
    <lineage>
        <taxon>Eukaryota</taxon>
        <taxon>Fungi</taxon>
        <taxon>Dikarya</taxon>
        <taxon>Ascomycota</taxon>
        <taxon>Pezizomycotina</taxon>
        <taxon>Dothideomycetes</taxon>
        <taxon>Dothideomycetes incertae sedis</taxon>
        <taxon>Cryomyces</taxon>
    </lineage>
</organism>
<reference evidence="2 3" key="1">
    <citation type="submission" date="2017-03" db="EMBL/GenBank/DDBJ databases">
        <title>Genomes of endolithic fungi from Antarctica.</title>
        <authorList>
            <person name="Coleine C."/>
            <person name="Masonjones S."/>
            <person name="Stajich J.E."/>
        </authorList>
    </citation>
    <scope>NUCLEOTIDE SEQUENCE [LARGE SCALE GENOMIC DNA]</scope>
    <source>
        <strain evidence="2 3">CCFEE 5187</strain>
    </source>
</reference>
<dbReference type="EMBL" id="NAJN01000052">
    <property type="protein sequence ID" value="TKA80619.1"/>
    <property type="molecule type" value="Genomic_DNA"/>
</dbReference>
<evidence type="ECO:0000313" key="2">
    <source>
        <dbReference type="EMBL" id="TKA80619.1"/>
    </source>
</evidence>
<proteinExistence type="predicted"/>
<evidence type="ECO:0000313" key="3">
    <source>
        <dbReference type="Proteomes" id="UP000308768"/>
    </source>
</evidence>